<dbReference type="InterPro" id="IPR000408">
    <property type="entry name" value="Reg_chr_condens"/>
</dbReference>
<dbReference type="Pfam" id="PF18962">
    <property type="entry name" value="Por_Secre_tail"/>
    <property type="match status" value="1"/>
</dbReference>
<feature type="domain" description="Secretion system C-terminal sorting" evidence="3">
    <location>
        <begin position="382"/>
        <end position="450"/>
    </location>
</feature>
<dbReference type="GO" id="GO:0005737">
    <property type="term" value="C:cytoplasm"/>
    <property type="evidence" value="ECO:0007669"/>
    <property type="project" value="TreeGrafter"/>
</dbReference>
<dbReference type="RefSeq" id="WP_128390225.1">
    <property type="nucleotide sequence ID" value="NZ_SBII01000008.1"/>
</dbReference>
<evidence type="ECO:0000313" key="4">
    <source>
        <dbReference type="EMBL" id="RWW99676.1"/>
    </source>
</evidence>
<protein>
    <submittedName>
        <fullName evidence="4">T9SS type A sorting domain-containing protein</fullName>
    </submittedName>
</protein>
<dbReference type="Proteomes" id="UP000287527">
    <property type="component" value="Unassembled WGS sequence"/>
</dbReference>
<dbReference type="PRINTS" id="PR00633">
    <property type="entry name" value="RCCNDNSATION"/>
</dbReference>
<dbReference type="InterPro" id="IPR009091">
    <property type="entry name" value="RCC1/BLIP-II"/>
</dbReference>
<evidence type="ECO:0000256" key="2">
    <source>
        <dbReference type="SAM" id="SignalP"/>
    </source>
</evidence>
<keyword evidence="1 2" id="KW-0732">Signal</keyword>
<gene>
    <name evidence="4" type="ORF">EPI11_12045</name>
</gene>
<name>A0A444H8X8_9FLAO</name>
<organism evidence="4 5">
    <name type="scientific">Flavobacterium cerinum</name>
    <dbReference type="NCBI Taxonomy" id="2502784"/>
    <lineage>
        <taxon>Bacteria</taxon>
        <taxon>Pseudomonadati</taxon>
        <taxon>Bacteroidota</taxon>
        <taxon>Flavobacteriia</taxon>
        <taxon>Flavobacteriales</taxon>
        <taxon>Flavobacteriaceae</taxon>
        <taxon>Flavobacterium</taxon>
    </lineage>
</organism>
<dbReference type="Pfam" id="PF00415">
    <property type="entry name" value="RCC1"/>
    <property type="match status" value="3"/>
</dbReference>
<dbReference type="Gene3D" id="2.130.10.30">
    <property type="entry name" value="Regulator of chromosome condensation 1/beta-lactamase-inhibitor protein II"/>
    <property type="match status" value="2"/>
</dbReference>
<dbReference type="GO" id="GO:0005085">
    <property type="term" value="F:guanyl-nucleotide exchange factor activity"/>
    <property type="evidence" value="ECO:0007669"/>
    <property type="project" value="TreeGrafter"/>
</dbReference>
<proteinExistence type="predicted"/>
<evidence type="ECO:0000256" key="1">
    <source>
        <dbReference type="ARBA" id="ARBA00022729"/>
    </source>
</evidence>
<accession>A0A444H8X8</accession>
<dbReference type="SUPFAM" id="SSF50985">
    <property type="entry name" value="RCC1/BLIP-II"/>
    <property type="match status" value="2"/>
</dbReference>
<dbReference type="NCBIfam" id="TIGR04183">
    <property type="entry name" value="Por_Secre_tail"/>
    <property type="match status" value="1"/>
</dbReference>
<evidence type="ECO:0000259" key="3">
    <source>
        <dbReference type="Pfam" id="PF18962"/>
    </source>
</evidence>
<dbReference type="PANTHER" id="PTHR45982">
    <property type="entry name" value="REGULATOR OF CHROMOSOME CONDENSATION"/>
    <property type="match status" value="1"/>
</dbReference>
<dbReference type="OrthoDB" id="1081439at2"/>
<feature type="chain" id="PRO_5019455180" evidence="2">
    <location>
        <begin position="19"/>
        <end position="452"/>
    </location>
</feature>
<dbReference type="EMBL" id="SBII01000008">
    <property type="protein sequence ID" value="RWW99676.1"/>
    <property type="molecule type" value="Genomic_DNA"/>
</dbReference>
<feature type="signal peptide" evidence="2">
    <location>
        <begin position="1"/>
        <end position="18"/>
    </location>
</feature>
<comment type="caution">
    <text evidence="4">The sequence shown here is derived from an EMBL/GenBank/DDBJ whole genome shotgun (WGS) entry which is preliminary data.</text>
</comment>
<dbReference type="InterPro" id="IPR051553">
    <property type="entry name" value="Ran_GTPase-activating"/>
</dbReference>
<dbReference type="InterPro" id="IPR026444">
    <property type="entry name" value="Secre_tail"/>
</dbReference>
<evidence type="ECO:0000313" key="5">
    <source>
        <dbReference type="Proteomes" id="UP000287527"/>
    </source>
</evidence>
<dbReference type="PANTHER" id="PTHR45982:SF1">
    <property type="entry name" value="REGULATOR OF CHROMOSOME CONDENSATION"/>
    <property type="match status" value="1"/>
</dbReference>
<keyword evidence="5" id="KW-1185">Reference proteome</keyword>
<dbReference type="PROSITE" id="PS50012">
    <property type="entry name" value="RCC1_3"/>
    <property type="match status" value="4"/>
</dbReference>
<dbReference type="AlphaFoldDB" id="A0A444H8X8"/>
<dbReference type="Pfam" id="PF13540">
    <property type="entry name" value="RCC1_2"/>
    <property type="match status" value="1"/>
</dbReference>
<sequence>MKKLLFTLLTLLSLQLQAQCWKEVVVGEQHTMAIANNGTLWSWGAGTQNQLGYSTNNFHYTPKQVGTNNDWKKISAGKWYNLIQKNDGTLWTCGIGSGMLIFSTGIKTLYQINTDTDWKSFSCGPHFAILIKNDGTLWGWGDNSFGQAGAGYLGGAESYPKQIGTDTWKCVDAGVMHSVAVKTDGTLWVWGRISINGAFQNILSPIQIGTDTDWEIASAGQDSNAAIKTNGTLWTWGDNGAGQLGIGNQIGQENPVQVGTDTWQLVEAGMGDMHGTKTNGSLWGWGYNLFGQIGMGENTPAEPEKILTPVQIFSESGWKAVSSVGHYFTAFINTNGSLKMCGDNGPHLGIGYNPDIFSVATPTTVICSTASLQENTLNIISVYPNPTSGMLNLANANDLNIEKLTVIDVTGKTLLEQRNNTSQIDVQQLPVGMYFLEITTNGTKQHTKFIKE</sequence>
<reference evidence="4 5" key="1">
    <citation type="submission" date="2019-01" db="EMBL/GenBank/DDBJ databases">
        <title>Flavobacterium sp. nov.,isolated from freshwater.</title>
        <authorList>
            <person name="Zhang R."/>
            <person name="Du Z.-J."/>
        </authorList>
    </citation>
    <scope>NUCLEOTIDE SEQUENCE [LARGE SCALE GENOMIC DNA]</scope>
    <source>
        <strain evidence="4 5">1E403</strain>
    </source>
</reference>